<dbReference type="RefSeq" id="WP_386100071.1">
    <property type="nucleotide sequence ID" value="NZ_JBHUOZ010000003.1"/>
</dbReference>
<proteinExistence type="predicted"/>
<evidence type="ECO:0000313" key="1">
    <source>
        <dbReference type="EMBL" id="MFD2920872.1"/>
    </source>
</evidence>
<evidence type="ECO:0000313" key="2">
    <source>
        <dbReference type="Proteomes" id="UP001597511"/>
    </source>
</evidence>
<gene>
    <name evidence="1" type="ORF">ACFS6H_14205</name>
</gene>
<dbReference type="Proteomes" id="UP001597511">
    <property type="component" value="Unassembled WGS sequence"/>
</dbReference>
<organism evidence="1 2">
    <name type="scientific">Terrimonas rubra</name>
    <dbReference type="NCBI Taxonomy" id="1035890"/>
    <lineage>
        <taxon>Bacteria</taxon>
        <taxon>Pseudomonadati</taxon>
        <taxon>Bacteroidota</taxon>
        <taxon>Chitinophagia</taxon>
        <taxon>Chitinophagales</taxon>
        <taxon>Chitinophagaceae</taxon>
        <taxon>Terrimonas</taxon>
    </lineage>
</organism>
<keyword evidence="2" id="KW-1185">Reference proteome</keyword>
<dbReference type="EMBL" id="JBHUOZ010000003">
    <property type="protein sequence ID" value="MFD2920872.1"/>
    <property type="molecule type" value="Genomic_DNA"/>
</dbReference>
<accession>A0ABW6A6I7</accession>
<name>A0ABW6A6I7_9BACT</name>
<reference evidence="2" key="1">
    <citation type="journal article" date="2019" name="Int. J. Syst. Evol. Microbiol.">
        <title>The Global Catalogue of Microorganisms (GCM) 10K type strain sequencing project: providing services to taxonomists for standard genome sequencing and annotation.</title>
        <authorList>
            <consortium name="The Broad Institute Genomics Platform"/>
            <consortium name="The Broad Institute Genome Sequencing Center for Infectious Disease"/>
            <person name="Wu L."/>
            <person name="Ma J."/>
        </authorList>
    </citation>
    <scope>NUCLEOTIDE SEQUENCE [LARGE SCALE GENOMIC DNA]</scope>
    <source>
        <strain evidence="2">KCTC 23299</strain>
    </source>
</reference>
<comment type="caution">
    <text evidence="1">The sequence shown here is derived from an EMBL/GenBank/DDBJ whole genome shotgun (WGS) entry which is preliminary data.</text>
</comment>
<sequence length="164" mass="18764">MAAIFAAQLVSAQDTAALRTSIKEQLTVPFGTLVKMEVEVVDGDDLRKKELQGVFLFKIKAVDSVVLHEPVIMIFKDETDRFPDDGFSLYRHLYGKKRNKLTTAENDEMKRKYVGKSFTIMGYESGAFTGIPDDYFKYQPVRQDNNFYFRHYLVVVADLSKTGQ</sequence>
<protein>
    <submittedName>
        <fullName evidence="1">Uncharacterized protein</fullName>
    </submittedName>
</protein>